<name>A0A8D8GLH0_CULPI</name>
<evidence type="ECO:0000313" key="2">
    <source>
        <dbReference type="EMBL" id="CAG6512096.1"/>
    </source>
</evidence>
<proteinExistence type="predicted"/>
<protein>
    <submittedName>
        <fullName evidence="2">(northern house mosquito) hypothetical protein</fullName>
    </submittedName>
</protein>
<dbReference type="AlphaFoldDB" id="A0A8D8GLH0"/>
<accession>A0A8D8GLH0</accession>
<evidence type="ECO:0000256" key="1">
    <source>
        <dbReference type="SAM" id="MobiDB-lite"/>
    </source>
</evidence>
<dbReference type="EMBL" id="HBUE01165028">
    <property type="protein sequence ID" value="CAG6512096.1"/>
    <property type="molecule type" value="Transcribed_RNA"/>
</dbReference>
<feature type="region of interest" description="Disordered" evidence="1">
    <location>
        <begin position="104"/>
        <end position="123"/>
    </location>
</feature>
<reference evidence="2" key="1">
    <citation type="submission" date="2021-05" db="EMBL/GenBank/DDBJ databases">
        <authorList>
            <person name="Alioto T."/>
            <person name="Alioto T."/>
            <person name="Gomez Garrido J."/>
        </authorList>
    </citation>
    <scope>NUCLEOTIDE SEQUENCE</scope>
</reference>
<sequence length="175" mass="18565">MSSFTCTSAASHDSDSTCSTCWVTGENFEASSGTSASASSCSSVDFLALSELASTTGFCSVLVGFSLVASSSKPSLAKACSVRSSASDRRHLFTNRYAFRASSTHLGQASPGRPSSSDISTRAQKRTISASFVPRRFANRETQLASCRRQRRHSLEVIPGGTSLKKNNVIFLSGR</sequence>
<organism evidence="2">
    <name type="scientific">Culex pipiens</name>
    <name type="common">House mosquito</name>
    <dbReference type="NCBI Taxonomy" id="7175"/>
    <lineage>
        <taxon>Eukaryota</taxon>
        <taxon>Metazoa</taxon>
        <taxon>Ecdysozoa</taxon>
        <taxon>Arthropoda</taxon>
        <taxon>Hexapoda</taxon>
        <taxon>Insecta</taxon>
        <taxon>Pterygota</taxon>
        <taxon>Neoptera</taxon>
        <taxon>Endopterygota</taxon>
        <taxon>Diptera</taxon>
        <taxon>Nematocera</taxon>
        <taxon>Culicoidea</taxon>
        <taxon>Culicidae</taxon>
        <taxon>Culicinae</taxon>
        <taxon>Culicini</taxon>
        <taxon>Culex</taxon>
        <taxon>Culex</taxon>
    </lineage>
</organism>
<dbReference type="EMBL" id="HBUE01270315">
    <property type="protein sequence ID" value="CAG6563549.1"/>
    <property type="molecule type" value="Transcribed_RNA"/>
</dbReference>